<feature type="domain" description="GH18" evidence="2">
    <location>
        <begin position="57"/>
        <end position="349"/>
    </location>
</feature>
<dbReference type="EMBL" id="FJOG01000012">
    <property type="protein sequence ID" value="CZR58587.1"/>
    <property type="molecule type" value="Genomic_DNA"/>
</dbReference>
<dbReference type="Gene3D" id="3.20.20.80">
    <property type="entry name" value="Glycosidases"/>
    <property type="match status" value="1"/>
</dbReference>
<dbReference type="PROSITE" id="PS51910">
    <property type="entry name" value="GH18_2"/>
    <property type="match status" value="1"/>
</dbReference>
<dbReference type="Proteomes" id="UP000184330">
    <property type="component" value="Unassembled WGS sequence"/>
</dbReference>
<dbReference type="InterPro" id="IPR001223">
    <property type="entry name" value="Glyco_hydro18_cat"/>
</dbReference>
<organism evidence="3 4">
    <name type="scientific">Phialocephala subalpina</name>
    <dbReference type="NCBI Taxonomy" id="576137"/>
    <lineage>
        <taxon>Eukaryota</taxon>
        <taxon>Fungi</taxon>
        <taxon>Dikarya</taxon>
        <taxon>Ascomycota</taxon>
        <taxon>Pezizomycotina</taxon>
        <taxon>Leotiomycetes</taxon>
        <taxon>Helotiales</taxon>
        <taxon>Mollisiaceae</taxon>
        <taxon>Phialocephala</taxon>
        <taxon>Phialocephala fortinii species complex</taxon>
    </lineage>
</organism>
<accession>A0A1L7X0Q1</accession>
<keyword evidence="1" id="KW-0732">Signal</keyword>
<evidence type="ECO:0000256" key="1">
    <source>
        <dbReference type="SAM" id="SignalP"/>
    </source>
</evidence>
<protein>
    <submittedName>
        <fullName evidence="3">Related to chitinase</fullName>
    </submittedName>
</protein>
<reference evidence="3 4" key="1">
    <citation type="submission" date="2016-03" db="EMBL/GenBank/DDBJ databases">
        <authorList>
            <person name="Ploux O."/>
        </authorList>
    </citation>
    <scope>NUCLEOTIDE SEQUENCE [LARGE SCALE GENOMIC DNA]</scope>
    <source>
        <strain evidence="3 4">UAMH 11012</strain>
    </source>
</reference>
<dbReference type="OrthoDB" id="3012298at2759"/>
<sequence>MTPLVVLSLLLQLAAASMPSKFLSGLASEAFELLPDVLRASIKTNLGGYHKPEDPVPRNIIYAQTFEDRKGKRVSLLPLLWHDTQVTHVILASIHLHPKPGDIRLNDHPFHSDEYDITWQEVQALKNHNIKVMAMLGGSAGGTYKYFNGSEEEFYAYYNPLKELLLKHKLQGLDLDIEESVPVSVPLRLLNALHRDIGPEFILTLSPLSSALLPPSSDFENQNPSGFSYHDLDSFATIPGSDTKLISWFNAQFYGHFPKGPPTYEMVIEEGKWRPERVVMGVLDSPECGPPNGFLRMENLRRRIKELKGSFKGFGGVAGWEFFEAGTGDGVIDKPWDWLVDVGEELFGKIDHRKKDEL</sequence>
<dbReference type="GO" id="GO:0005975">
    <property type="term" value="P:carbohydrate metabolic process"/>
    <property type="evidence" value="ECO:0007669"/>
    <property type="project" value="InterPro"/>
</dbReference>
<keyword evidence="4" id="KW-1185">Reference proteome</keyword>
<dbReference type="STRING" id="576137.A0A1L7X0Q1"/>
<proteinExistence type="predicted"/>
<evidence type="ECO:0000259" key="2">
    <source>
        <dbReference type="PROSITE" id="PS51910"/>
    </source>
</evidence>
<evidence type="ECO:0000313" key="3">
    <source>
        <dbReference type="EMBL" id="CZR58587.1"/>
    </source>
</evidence>
<feature type="chain" id="PRO_5012747196" evidence="1">
    <location>
        <begin position="17"/>
        <end position="358"/>
    </location>
</feature>
<dbReference type="SUPFAM" id="SSF51445">
    <property type="entry name" value="(Trans)glycosidases"/>
    <property type="match status" value="1"/>
</dbReference>
<evidence type="ECO:0000313" key="4">
    <source>
        <dbReference type="Proteomes" id="UP000184330"/>
    </source>
</evidence>
<gene>
    <name evidence="3" type="ORF">PAC_08479</name>
</gene>
<dbReference type="AlphaFoldDB" id="A0A1L7X0Q1"/>
<name>A0A1L7X0Q1_9HELO</name>
<feature type="signal peptide" evidence="1">
    <location>
        <begin position="1"/>
        <end position="16"/>
    </location>
</feature>
<dbReference type="InterPro" id="IPR017853">
    <property type="entry name" value="GH"/>
</dbReference>